<feature type="compositionally biased region" description="Low complexity" evidence="1">
    <location>
        <begin position="527"/>
        <end position="566"/>
    </location>
</feature>
<organism evidence="2 3">
    <name type="scientific">Colocasia esculenta</name>
    <name type="common">Wild taro</name>
    <name type="synonym">Arum esculentum</name>
    <dbReference type="NCBI Taxonomy" id="4460"/>
    <lineage>
        <taxon>Eukaryota</taxon>
        <taxon>Viridiplantae</taxon>
        <taxon>Streptophyta</taxon>
        <taxon>Embryophyta</taxon>
        <taxon>Tracheophyta</taxon>
        <taxon>Spermatophyta</taxon>
        <taxon>Magnoliopsida</taxon>
        <taxon>Liliopsida</taxon>
        <taxon>Araceae</taxon>
        <taxon>Aroideae</taxon>
        <taxon>Colocasieae</taxon>
        <taxon>Colocasia</taxon>
    </lineage>
</organism>
<dbReference type="AlphaFoldDB" id="A0A843TFM9"/>
<keyword evidence="3" id="KW-1185">Reference proteome</keyword>
<dbReference type="Proteomes" id="UP000652761">
    <property type="component" value="Unassembled WGS sequence"/>
</dbReference>
<name>A0A843TFM9_COLES</name>
<feature type="compositionally biased region" description="Low complexity" evidence="1">
    <location>
        <begin position="421"/>
        <end position="437"/>
    </location>
</feature>
<comment type="caution">
    <text evidence="2">The sequence shown here is derived from an EMBL/GenBank/DDBJ whole genome shotgun (WGS) entry which is preliminary data.</text>
</comment>
<evidence type="ECO:0000313" key="3">
    <source>
        <dbReference type="Proteomes" id="UP000652761"/>
    </source>
</evidence>
<gene>
    <name evidence="2" type="ORF">Taro_001270</name>
</gene>
<feature type="region of interest" description="Disordered" evidence="1">
    <location>
        <begin position="415"/>
        <end position="586"/>
    </location>
</feature>
<evidence type="ECO:0000313" key="2">
    <source>
        <dbReference type="EMBL" id="MQL68967.1"/>
    </source>
</evidence>
<sequence length="724" mass="77189">MGVTTFSEESYPDLVKAFYVCLKTQEDGSLVSYVKGTQIKIDSELLHELFGVTTSGHSGVHSMNAQVKGLGIVGLGYRLRDDGVWSKTTVAEGEAIIGDIPDVQEEAAEPAAEQPTAVQAAVEQRIEIEPTVPSLPAELVAETQATVEAVGSPLVQIVSQSPEGPVEEAVEGAADNLPTSIIASILRDVVDSVLTTPVTSETGGIAEEVVASGHIEESVAATVQEEQSSAPTSVVLEDAPIQGEQELMEKDAAQGEQSKEGQAEEAAHQDEPMGDVPVDEDLPHDQDDVIEGETASSSDSDDDQPPSVSEARQKGKEVESRVPLLADTPFERKVKKKIVINLKPVIERLDAQGTILCSLQSDVNSIFMRQASATKEISNIRNAMKWFNQEIGTMKNLLGEILKVVGAQISPPPPPAAQVLEAGPTGPEAATAPAEAAVNVQGPSGPADQVEGPPGPAKQGSGPVECESVQEEAEEESLAPKPPTPSSPSHTPIPPTPPSASTAPPAPQTFKKPQSRPISSPTPFPPHSTSSPASSTTIPSPSPIFEAPPASSTGASSSSSGPSLGPVDDLPTTSHSFLHPTPPPSFITIIPERAQLNSPFMEQIKDEFEEGILRYVHRLPEVQLSQFRKAISALTPDISHTSDVQVFKGQSKVRLLPLGWLRSRKTKNPSLHPLKKKATTTVLRSRRRYCLRRVHIKASRRPSCRIIRYAFLFIFPFQGSQPSI</sequence>
<feature type="region of interest" description="Disordered" evidence="1">
    <location>
        <begin position="249"/>
        <end position="320"/>
    </location>
</feature>
<feature type="compositionally biased region" description="Basic and acidic residues" evidence="1">
    <location>
        <begin position="311"/>
        <end position="320"/>
    </location>
</feature>
<feature type="compositionally biased region" description="Basic and acidic residues" evidence="1">
    <location>
        <begin position="249"/>
        <end position="271"/>
    </location>
</feature>
<protein>
    <submittedName>
        <fullName evidence="2">Uncharacterized protein</fullName>
    </submittedName>
</protein>
<feature type="compositionally biased region" description="Acidic residues" evidence="1">
    <location>
        <begin position="468"/>
        <end position="477"/>
    </location>
</feature>
<feature type="compositionally biased region" description="Pro residues" evidence="1">
    <location>
        <begin position="480"/>
        <end position="498"/>
    </location>
</feature>
<dbReference type="EMBL" id="NMUH01000026">
    <property type="protein sequence ID" value="MQL68967.1"/>
    <property type="molecule type" value="Genomic_DNA"/>
</dbReference>
<evidence type="ECO:0000256" key="1">
    <source>
        <dbReference type="SAM" id="MobiDB-lite"/>
    </source>
</evidence>
<accession>A0A843TFM9</accession>
<reference evidence="2" key="1">
    <citation type="submission" date="2017-07" db="EMBL/GenBank/DDBJ databases">
        <title>Taro Niue Genome Assembly and Annotation.</title>
        <authorList>
            <person name="Atibalentja N."/>
            <person name="Keating K."/>
            <person name="Fields C.J."/>
        </authorList>
    </citation>
    <scope>NUCLEOTIDE SEQUENCE</scope>
    <source>
        <strain evidence="2">Niue_2</strain>
        <tissue evidence="2">Leaf</tissue>
    </source>
</reference>
<proteinExistence type="predicted"/>